<sequence length="86" mass="9868">MFTSAYEVFYPEAITEIKSYFSKHSGNTNDHFKAMDFGHKRSPLNIFQDGKGHEHKAWDNSLLVNVPRVGMQWMPAIMLESLAPSH</sequence>
<reference evidence="1" key="1">
    <citation type="submission" date="2020-08" db="EMBL/GenBank/DDBJ databases">
        <title>Multicomponent nature underlies the extraordinary mechanical properties of spider dragline silk.</title>
        <authorList>
            <person name="Kono N."/>
            <person name="Nakamura H."/>
            <person name="Mori M."/>
            <person name="Yoshida Y."/>
            <person name="Ohtoshi R."/>
            <person name="Malay A.D."/>
            <person name="Moran D.A.P."/>
            <person name="Tomita M."/>
            <person name="Numata K."/>
            <person name="Arakawa K."/>
        </authorList>
    </citation>
    <scope>NUCLEOTIDE SEQUENCE</scope>
</reference>
<name>A0A8X6PJS2_NEPPI</name>
<accession>A0A8X6PJS2</accession>
<evidence type="ECO:0000313" key="1">
    <source>
        <dbReference type="EMBL" id="GFT70233.1"/>
    </source>
</evidence>
<dbReference type="Proteomes" id="UP000887013">
    <property type="component" value="Unassembled WGS sequence"/>
</dbReference>
<comment type="caution">
    <text evidence="1">The sequence shown here is derived from an EMBL/GenBank/DDBJ whole genome shotgun (WGS) entry which is preliminary data.</text>
</comment>
<keyword evidence="2" id="KW-1185">Reference proteome</keyword>
<gene>
    <name evidence="1" type="ORF">NPIL_163131</name>
</gene>
<evidence type="ECO:0000313" key="2">
    <source>
        <dbReference type="Proteomes" id="UP000887013"/>
    </source>
</evidence>
<organism evidence="1 2">
    <name type="scientific">Nephila pilipes</name>
    <name type="common">Giant wood spider</name>
    <name type="synonym">Nephila maculata</name>
    <dbReference type="NCBI Taxonomy" id="299642"/>
    <lineage>
        <taxon>Eukaryota</taxon>
        <taxon>Metazoa</taxon>
        <taxon>Ecdysozoa</taxon>
        <taxon>Arthropoda</taxon>
        <taxon>Chelicerata</taxon>
        <taxon>Arachnida</taxon>
        <taxon>Araneae</taxon>
        <taxon>Araneomorphae</taxon>
        <taxon>Entelegynae</taxon>
        <taxon>Araneoidea</taxon>
        <taxon>Nephilidae</taxon>
        <taxon>Nephila</taxon>
    </lineage>
</organism>
<dbReference type="EMBL" id="BMAW01116333">
    <property type="protein sequence ID" value="GFT70233.1"/>
    <property type="molecule type" value="Genomic_DNA"/>
</dbReference>
<proteinExistence type="predicted"/>
<dbReference type="AlphaFoldDB" id="A0A8X6PJS2"/>
<protein>
    <submittedName>
        <fullName evidence="1">Uncharacterized protein</fullName>
    </submittedName>
</protein>